<evidence type="ECO:0000313" key="9">
    <source>
        <dbReference type="EMBL" id="KAJ5097642.1"/>
    </source>
</evidence>
<comment type="subcellular location">
    <subcellularLocation>
        <location evidence="1">Membrane</location>
        <topology evidence="1">Multi-pass membrane protein</topology>
    </subcellularLocation>
</comment>
<gene>
    <name evidence="9" type="ORF">N7456_008363</name>
</gene>
<feature type="transmembrane region" description="Helical" evidence="7">
    <location>
        <begin position="123"/>
        <end position="143"/>
    </location>
</feature>
<dbReference type="PROSITE" id="PS50850">
    <property type="entry name" value="MFS"/>
    <property type="match status" value="1"/>
</dbReference>
<dbReference type="Proteomes" id="UP001149165">
    <property type="component" value="Unassembled WGS sequence"/>
</dbReference>
<evidence type="ECO:0000256" key="3">
    <source>
        <dbReference type="ARBA" id="ARBA00022692"/>
    </source>
</evidence>
<dbReference type="Gene3D" id="1.20.1250.20">
    <property type="entry name" value="MFS general substrate transporter like domains"/>
    <property type="match status" value="2"/>
</dbReference>
<organism evidence="9 10">
    <name type="scientific">Penicillium angulare</name>
    <dbReference type="NCBI Taxonomy" id="116970"/>
    <lineage>
        <taxon>Eukaryota</taxon>
        <taxon>Fungi</taxon>
        <taxon>Dikarya</taxon>
        <taxon>Ascomycota</taxon>
        <taxon>Pezizomycotina</taxon>
        <taxon>Eurotiomycetes</taxon>
        <taxon>Eurotiomycetidae</taxon>
        <taxon>Eurotiales</taxon>
        <taxon>Aspergillaceae</taxon>
        <taxon>Penicillium</taxon>
    </lineage>
</organism>
<dbReference type="InterPro" id="IPR036259">
    <property type="entry name" value="MFS_trans_sf"/>
</dbReference>
<evidence type="ECO:0000256" key="2">
    <source>
        <dbReference type="ARBA" id="ARBA00022448"/>
    </source>
</evidence>
<evidence type="ECO:0000259" key="8">
    <source>
        <dbReference type="PROSITE" id="PS50850"/>
    </source>
</evidence>
<dbReference type="OrthoDB" id="5086884at2759"/>
<name>A0A9W9FCW9_9EURO</name>
<sequence length="495" mass="52730">MTSDHGEKPWLFDFRSSERFLIVTVTIAIFTDSFIYGMIVPIIPIALVDRAGERPEDAQYLVSVLLAVYGATLLVGSPLFGYFADQSKLRRVPFILGLIALGTSTALFTFARTFPALVVARALQGLSAAAVWVVGLAIVADSVPSERVGAAMGQTTIGLTWGFVLGPMAGGYIYEHLGWYGTFTVPGLLVVVDIALRLLMIEAPKNTQPDKTEPYLYSENSPSGFNSYDTFNDEGILAPALSSSSSSRNHDNESAPLLQSSASAENDHDPDNKVQRATIFSLLLSARMPFALLATLTMATIFASLESTLPLFTMQTFNWGSTGAGLIFLAVSVPTFFGVYIGEAMDRIGVRILGSTAFAAGSICWILMRFVTSNSTEHIVLLVILLFCLGLAFATIEIASMTEVAGIIDDYETEHPGAFGGKSPIAQGYAMFNMAFAGGQLVGPLIAAALRVHAGWSAMTLVLGVICGVVAIPVGLFIGPRPVVEMDEASACESA</sequence>
<dbReference type="InterPro" id="IPR020846">
    <property type="entry name" value="MFS_dom"/>
</dbReference>
<feature type="transmembrane region" description="Helical" evidence="7">
    <location>
        <begin position="282"/>
        <end position="305"/>
    </location>
</feature>
<keyword evidence="5 7" id="KW-0472">Membrane</keyword>
<dbReference type="PANTHER" id="PTHR23506">
    <property type="entry name" value="GH10249P"/>
    <property type="match status" value="1"/>
</dbReference>
<dbReference type="PANTHER" id="PTHR23506:SF23">
    <property type="entry name" value="GH10249P"/>
    <property type="match status" value="1"/>
</dbReference>
<keyword evidence="3 7" id="KW-0812">Transmembrane</keyword>
<feature type="transmembrane region" description="Helical" evidence="7">
    <location>
        <begin position="456"/>
        <end position="478"/>
    </location>
</feature>
<dbReference type="InterPro" id="IPR011701">
    <property type="entry name" value="MFS"/>
</dbReference>
<dbReference type="Pfam" id="PF07690">
    <property type="entry name" value="MFS_1"/>
    <property type="match status" value="1"/>
</dbReference>
<protein>
    <recommendedName>
        <fullName evidence="8">Major facilitator superfamily (MFS) profile domain-containing protein</fullName>
    </recommendedName>
</protein>
<comment type="caution">
    <text evidence="9">The sequence shown here is derived from an EMBL/GenBank/DDBJ whole genome shotgun (WGS) entry which is preliminary data.</text>
</comment>
<dbReference type="CDD" id="cd17325">
    <property type="entry name" value="MFS_MdtG_SLC18_like"/>
    <property type="match status" value="1"/>
</dbReference>
<evidence type="ECO:0000256" key="1">
    <source>
        <dbReference type="ARBA" id="ARBA00004141"/>
    </source>
</evidence>
<keyword evidence="10" id="KW-1185">Reference proteome</keyword>
<dbReference type="AlphaFoldDB" id="A0A9W9FCW9"/>
<evidence type="ECO:0000313" key="10">
    <source>
        <dbReference type="Proteomes" id="UP001149165"/>
    </source>
</evidence>
<feature type="transmembrane region" description="Helical" evidence="7">
    <location>
        <begin position="317"/>
        <end position="340"/>
    </location>
</feature>
<feature type="transmembrane region" description="Helical" evidence="7">
    <location>
        <begin position="92"/>
        <end position="111"/>
    </location>
</feature>
<dbReference type="SUPFAM" id="SSF103473">
    <property type="entry name" value="MFS general substrate transporter"/>
    <property type="match status" value="1"/>
</dbReference>
<feature type="transmembrane region" description="Helical" evidence="7">
    <location>
        <begin position="155"/>
        <end position="174"/>
    </location>
</feature>
<keyword evidence="4 7" id="KW-1133">Transmembrane helix</keyword>
<evidence type="ECO:0000256" key="6">
    <source>
        <dbReference type="SAM" id="MobiDB-lite"/>
    </source>
</evidence>
<reference evidence="9" key="1">
    <citation type="submission" date="2022-11" db="EMBL/GenBank/DDBJ databases">
        <authorList>
            <person name="Petersen C."/>
        </authorList>
    </citation>
    <scope>NUCLEOTIDE SEQUENCE</scope>
    <source>
        <strain evidence="9">IBT 30069</strain>
    </source>
</reference>
<dbReference type="InterPro" id="IPR050930">
    <property type="entry name" value="MFS_Vesicular_Transporter"/>
</dbReference>
<evidence type="ECO:0000256" key="4">
    <source>
        <dbReference type="ARBA" id="ARBA00022989"/>
    </source>
</evidence>
<feature type="transmembrane region" description="Helical" evidence="7">
    <location>
        <begin position="180"/>
        <end position="199"/>
    </location>
</feature>
<reference evidence="9" key="2">
    <citation type="journal article" date="2023" name="IMA Fungus">
        <title>Comparative genomic study of the Penicillium genus elucidates a diverse pangenome and 15 lateral gene transfer events.</title>
        <authorList>
            <person name="Petersen C."/>
            <person name="Sorensen T."/>
            <person name="Nielsen M.R."/>
            <person name="Sondergaard T.E."/>
            <person name="Sorensen J.L."/>
            <person name="Fitzpatrick D.A."/>
            <person name="Frisvad J.C."/>
            <person name="Nielsen K.L."/>
        </authorList>
    </citation>
    <scope>NUCLEOTIDE SEQUENCE</scope>
    <source>
        <strain evidence="9">IBT 30069</strain>
    </source>
</reference>
<feature type="region of interest" description="Disordered" evidence="6">
    <location>
        <begin position="242"/>
        <end position="270"/>
    </location>
</feature>
<feature type="transmembrane region" description="Helical" evidence="7">
    <location>
        <begin position="20"/>
        <end position="48"/>
    </location>
</feature>
<feature type="transmembrane region" description="Helical" evidence="7">
    <location>
        <begin position="429"/>
        <end position="450"/>
    </location>
</feature>
<evidence type="ECO:0000256" key="5">
    <source>
        <dbReference type="ARBA" id="ARBA00023136"/>
    </source>
</evidence>
<feature type="transmembrane region" description="Helical" evidence="7">
    <location>
        <begin position="378"/>
        <end position="396"/>
    </location>
</feature>
<accession>A0A9W9FCW9</accession>
<dbReference type="GO" id="GO:0016020">
    <property type="term" value="C:membrane"/>
    <property type="evidence" value="ECO:0007669"/>
    <property type="project" value="UniProtKB-SubCell"/>
</dbReference>
<dbReference type="EMBL" id="JAPQKH010000005">
    <property type="protein sequence ID" value="KAJ5097642.1"/>
    <property type="molecule type" value="Genomic_DNA"/>
</dbReference>
<feature type="transmembrane region" description="Helical" evidence="7">
    <location>
        <begin position="60"/>
        <end position="80"/>
    </location>
</feature>
<keyword evidence="2" id="KW-0813">Transport</keyword>
<proteinExistence type="predicted"/>
<feature type="domain" description="Major facilitator superfamily (MFS) profile" evidence="8">
    <location>
        <begin position="21"/>
        <end position="483"/>
    </location>
</feature>
<evidence type="ECO:0000256" key="7">
    <source>
        <dbReference type="SAM" id="Phobius"/>
    </source>
</evidence>
<dbReference type="GO" id="GO:0022857">
    <property type="term" value="F:transmembrane transporter activity"/>
    <property type="evidence" value="ECO:0007669"/>
    <property type="project" value="InterPro"/>
</dbReference>